<evidence type="ECO:0000313" key="2">
    <source>
        <dbReference type="Proteomes" id="UP001056201"/>
    </source>
</evidence>
<gene>
    <name evidence="1" type="ORF">MW290_19675</name>
</gene>
<reference evidence="1" key="1">
    <citation type="submission" date="2022-05" db="EMBL/GenBank/DDBJ databases">
        <title>An RpoN-dependent PEP-CTERM gene is involved in floc formation of an Aquincola tertiaricarbonis strain.</title>
        <authorList>
            <person name="Qiu D."/>
            <person name="Xia M."/>
        </authorList>
    </citation>
    <scope>NUCLEOTIDE SEQUENCE</scope>
    <source>
        <strain evidence="1">RN12</strain>
    </source>
</reference>
<evidence type="ECO:0008006" key="3">
    <source>
        <dbReference type="Google" id="ProtNLM"/>
    </source>
</evidence>
<dbReference type="RefSeq" id="WP_250199381.1">
    <property type="nucleotide sequence ID" value="NZ_CP097636.1"/>
</dbReference>
<evidence type="ECO:0000313" key="1">
    <source>
        <dbReference type="EMBL" id="URI11181.1"/>
    </source>
</evidence>
<keyword evidence="2" id="KW-1185">Reference proteome</keyword>
<proteinExistence type="predicted"/>
<name>A0ABY4SJK9_AQUTE</name>
<dbReference type="EMBL" id="CP097636">
    <property type="protein sequence ID" value="URI11181.1"/>
    <property type="molecule type" value="Genomic_DNA"/>
</dbReference>
<organism evidence="1 2">
    <name type="scientific">Aquincola tertiaricarbonis</name>
    <dbReference type="NCBI Taxonomy" id="391953"/>
    <lineage>
        <taxon>Bacteria</taxon>
        <taxon>Pseudomonadati</taxon>
        <taxon>Pseudomonadota</taxon>
        <taxon>Betaproteobacteria</taxon>
        <taxon>Burkholderiales</taxon>
        <taxon>Sphaerotilaceae</taxon>
        <taxon>Aquincola</taxon>
    </lineage>
</organism>
<dbReference type="Proteomes" id="UP001056201">
    <property type="component" value="Chromosome 2"/>
</dbReference>
<accession>A0ABY4SJK9</accession>
<sequence>MLNALLLQMRRLRAGVGTRVEVCPPAVLSPVEPVWSRLMRWVAAPAPWQAAMSPPGGRRLQRTKADFVAALNDIGTPAARQLSDRVHTARSPRELWHLRSAVFQLVSLAHSQREAQLRLEALNRHFPTRAPRSGFGALDA</sequence>
<protein>
    <recommendedName>
        <fullName evidence="3">Transposase</fullName>
    </recommendedName>
</protein>